<organism evidence="1 2">
    <name type="scientific">Pistacia atlantica</name>
    <dbReference type="NCBI Taxonomy" id="434234"/>
    <lineage>
        <taxon>Eukaryota</taxon>
        <taxon>Viridiplantae</taxon>
        <taxon>Streptophyta</taxon>
        <taxon>Embryophyta</taxon>
        <taxon>Tracheophyta</taxon>
        <taxon>Spermatophyta</taxon>
        <taxon>Magnoliopsida</taxon>
        <taxon>eudicotyledons</taxon>
        <taxon>Gunneridae</taxon>
        <taxon>Pentapetalae</taxon>
        <taxon>rosids</taxon>
        <taxon>malvids</taxon>
        <taxon>Sapindales</taxon>
        <taxon>Anacardiaceae</taxon>
        <taxon>Pistacia</taxon>
    </lineage>
</organism>
<evidence type="ECO:0000313" key="2">
    <source>
        <dbReference type="Proteomes" id="UP001164250"/>
    </source>
</evidence>
<gene>
    <name evidence="1" type="ORF">Patl1_23763</name>
</gene>
<name>A0ACC0ZXX9_9ROSI</name>
<dbReference type="EMBL" id="CM047909">
    <property type="protein sequence ID" value="KAJ0079848.1"/>
    <property type="molecule type" value="Genomic_DNA"/>
</dbReference>
<proteinExistence type="predicted"/>
<evidence type="ECO:0000313" key="1">
    <source>
        <dbReference type="EMBL" id="KAJ0079848.1"/>
    </source>
</evidence>
<dbReference type="Proteomes" id="UP001164250">
    <property type="component" value="Chromosome 13"/>
</dbReference>
<accession>A0ACC0ZXX9</accession>
<keyword evidence="2" id="KW-1185">Reference proteome</keyword>
<protein>
    <submittedName>
        <fullName evidence="1">Uncharacterized protein</fullName>
    </submittedName>
</protein>
<comment type="caution">
    <text evidence="1">The sequence shown here is derived from an EMBL/GenBank/DDBJ whole genome shotgun (WGS) entry which is preliminary data.</text>
</comment>
<sequence length="108" mass="12747">MHFTKETSETFAIMLCLIEYALIYDVFNLISFFPYLFCPSTYNTSIASSFFFSHCPCICIPEERFDELQFFFDAFNFFLFASQRPGFLDKQGTQCFYNKVHSKLCHIS</sequence>
<reference evidence="2" key="1">
    <citation type="journal article" date="2023" name="G3 (Bethesda)">
        <title>Genome assembly and association tests identify interacting loci associated with vigor, precocity, and sex in interspecific pistachio rootstocks.</title>
        <authorList>
            <person name="Palmer W."/>
            <person name="Jacygrad E."/>
            <person name="Sagayaradj S."/>
            <person name="Cavanaugh K."/>
            <person name="Han R."/>
            <person name="Bertier L."/>
            <person name="Beede B."/>
            <person name="Kafkas S."/>
            <person name="Golino D."/>
            <person name="Preece J."/>
            <person name="Michelmore R."/>
        </authorList>
    </citation>
    <scope>NUCLEOTIDE SEQUENCE [LARGE SCALE GENOMIC DNA]</scope>
</reference>